<evidence type="ECO:0000313" key="3">
    <source>
        <dbReference type="Proteomes" id="UP000184485"/>
    </source>
</evidence>
<organism evidence="2 3">
    <name type="scientific">Kaistia soli DSM 19436</name>
    <dbReference type="NCBI Taxonomy" id="1122133"/>
    <lineage>
        <taxon>Bacteria</taxon>
        <taxon>Pseudomonadati</taxon>
        <taxon>Pseudomonadota</taxon>
        <taxon>Alphaproteobacteria</taxon>
        <taxon>Hyphomicrobiales</taxon>
        <taxon>Kaistiaceae</taxon>
        <taxon>Kaistia</taxon>
    </lineage>
</organism>
<evidence type="ECO:0000256" key="1">
    <source>
        <dbReference type="SAM" id="MobiDB-lite"/>
    </source>
</evidence>
<proteinExistence type="predicted"/>
<feature type="region of interest" description="Disordered" evidence="1">
    <location>
        <begin position="119"/>
        <end position="144"/>
    </location>
</feature>
<dbReference type="STRING" id="1122133.SAMN02745157_3690"/>
<dbReference type="Proteomes" id="UP000184485">
    <property type="component" value="Unassembled WGS sequence"/>
</dbReference>
<accession>A0A1M5I013</accession>
<feature type="region of interest" description="Disordered" evidence="1">
    <location>
        <begin position="1"/>
        <end position="23"/>
    </location>
</feature>
<dbReference type="AlphaFoldDB" id="A0A1M5I013"/>
<dbReference type="OrthoDB" id="7206991at2"/>
<evidence type="ECO:0000313" key="2">
    <source>
        <dbReference type="EMBL" id="SHG21601.1"/>
    </source>
</evidence>
<dbReference type="EMBL" id="FQUP01000004">
    <property type="protein sequence ID" value="SHG21601.1"/>
    <property type="molecule type" value="Genomic_DNA"/>
</dbReference>
<reference evidence="2 3" key="1">
    <citation type="submission" date="2016-11" db="EMBL/GenBank/DDBJ databases">
        <authorList>
            <person name="Jaros S."/>
            <person name="Januszkiewicz K."/>
            <person name="Wedrychowicz H."/>
        </authorList>
    </citation>
    <scope>NUCLEOTIDE SEQUENCE [LARGE SCALE GENOMIC DNA]</scope>
    <source>
        <strain evidence="2 3">DSM 19436</strain>
    </source>
</reference>
<gene>
    <name evidence="2" type="ORF">SAMN02745157_3690</name>
</gene>
<protein>
    <submittedName>
        <fullName evidence="2">Uncharacterized protein</fullName>
    </submittedName>
</protein>
<dbReference type="RefSeq" id="WP_073055751.1">
    <property type="nucleotide sequence ID" value="NZ_FQUP01000004.1"/>
</dbReference>
<keyword evidence="3" id="KW-1185">Reference proteome</keyword>
<name>A0A1M5I013_9HYPH</name>
<sequence>MDINLTIDGGDQGRVSAEPRATGNMPAKKLSDTALVLLNAAANRDNGMMLPVPDGLKARGSALTALLTSLLSRELVEEVAVKTEVESWRGDENSSWIGLRLAPAGLAAIGIEPISDGGDAATAPVDADMEKPQRRPRSRTRSSLCCRVRTVPRSRC</sequence>